<dbReference type="Gene3D" id="3.40.50.1820">
    <property type="entry name" value="alpha/beta hydrolase"/>
    <property type="match status" value="1"/>
</dbReference>
<proteinExistence type="inferred from homology"/>
<evidence type="ECO:0000256" key="1">
    <source>
        <dbReference type="ARBA" id="ARBA00005598"/>
    </source>
</evidence>
<dbReference type="AlphaFoldDB" id="A0A646QCN3"/>
<sequence>MPSSSIHEETALLGSMPSDNMDDIELRNIQLQYPIPRTLSKDATSIVMQEDRVETTNGSTMLVAVQGDRSKPAIITYHDIGLNHTSCYQAFFNFVDNKILLQNFCVYHINAPGQEEGAANLAEGYEYPTMDQLADMIINVMEFYGLKRVIGFGVGAGGNILARFALSYPEKIDALILVNCVSTKAGWIEWGYQKLNSSHLKTKGMTQSAMDYLMWHHFGKLTEERNHDLVQAYKQYFEKNVNAYNLALFIDSYIKRSDLGIIRELDPQKKKNARMIKCPVMMITGNSSPHVDDTVTMNGRLDPVNSNWMKLQDCGHVLEEQPAKVSEAIRLFLQGQGYAVMSRRRVSTCSAEVPSLSRAKLSMSRTQSVDEDYLASITRQEVRITENPINEDAVC</sequence>
<accession>A0A646QCN3</accession>
<dbReference type="SUPFAM" id="SSF53474">
    <property type="entry name" value="alpha/beta-Hydrolases"/>
    <property type="match status" value="1"/>
</dbReference>
<dbReference type="EMBL" id="GHBY01000221">
    <property type="protein sequence ID" value="MUP40398.1"/>
    <property type="molecule type" value="Transcribed_RNA"/>
</dbReference>
<protein>
    <submittedName>
        <fullName evidence="2">NDRG3</fullName>
    </submittedName>
</protein>
<organism evidence="2">
    <name type="scientific">Hemiscolopendra marginata</name>
    <dbReference type="NCBI Taxonomy" id="943146"/>
    <lineage>
        <taxon>Eukaryota</taxon>
        <taxon>Metazoa</taxon>
        <taxon>Ecdysozoa</taxon>
        <taxon>Arthropoda</taxon>
        <taxon>Myriapoda</taxon>
        <taxon>Chilopoda</taxon>
        <taxon>Pleurostigmophora</taxon>
        <taxon>Scolopendromorpha</taxon>
        <taxon>Scolopendridae</taxon>
        <taxon>Hemiscolopendra</taxon>
    </lineage>
</organism>
<evidence type="ECO:0000313" key="2">
    <source>
        <dbReference type="EMBL" id="MUP40398.1"/>
    </source>
</evidence>
<dbReference type="InterPro" id="IPR004142">
    <property type="entry name" value="NDRG"/>
</dbReference>
<name>A0A646QCN3_9MYRI</name>
<dbReference type="Pfam" id="PF03096">
    <property type="entry name" value="Ndr"/>
    <property type="match status" value="1"/>
</dbReference>
<dbReference type="InterPro" id="IPR029058">
    <property type="entry name" value="AB_hydrolase_fold"/>
</dbReference>
<dbReference type="PANTHER" id="PTHR11034">
    <property type="entry name" value="N-MYC DOWNSTREAM REGULATED"/>
    <property type="match status" value="1"/>
</dbReference>
<reference evidence="2" key="1">
    <citation type="submission" date="2018-11" db="EMBL/GenBank/DDBJ databases">
        <title>Venom-gland transcriptomics and venom proteomics of the Florida green centipede (Hemiscolopendra marginata) reveal sex-based variation in a centipede venom.</title>
        <authorList>
            <person name="Nystrom G.S."/>
            <person name="Ward M.J."/>
            <person name="Ellsworth S.A."/>
            <person name="Rokyta D.R."/>
        </authorList>
    </citation>
    <scope>NUCLEOTIDE SEQUENCE</scope>
    <source>
        <tissue evidence="2">Venom gland</tissue>
    </source>
</reference>
<comment type="similarity">
    <text evidence="1">Belongs to the NDRG family.</text>
</comment>
<dbReference type="FunFam" id="3.40.50.1820:FF:000047">
    <property type="entry name" value="protein NDRG3 isoform X8"/>
    <property type="match status" value="1"/>
</dbReference>